<feature type="transmembrane region" description="Helical" evidence="8">
    <location>
        <begin position="356"/>
        <end position="373"/>
    </location>
</feature>
<evidence type="ECO:0000256" key="5">
    <source>
        <dbReference type="ARBA" id="ARBA00022989"/>
    </source>
</evidence>
<reference evidence="10 11" key="1">
    <citation type="submission" date="2023-06" db="EMBL/GenBank/DDBJ databases">
        <title>Aquibacillus rhizosphaerae LR5S19.</title>
        <authorList>
            <person name="Sun J.-Q."/>
        </authorList>
    </citation>
    <scope>NUCLEOTIDE SEQUENCE [LARGE SCALE GENOMIC DNA]</scope>
    <source>
        <strain evidence="10 11">LR5S19</strain>
    </source>
</reference>
<keyword evidence="4 8" id="KW-0812">Transmembrane</keyword>
<keyword evidence="5 8" id="KW-1133">Transmembrane helix</keyword>
<evidence type="ECO:0000256" key="8">
    <source>
        <dbReference type="RuleBase" id="RU366033"/>
    </source>
</evidence>
<comment type="similarity">
    <text evidence="2 8">Belongs to the major facilitator superfamily. Nitrate/nitrite porter (TC 2.A.1.8) family.</text>
</comment>
<keyword evidence="11" id="KW-1185">Reference proteome</keyword>
<dbReference type="InterPro" id="IPR004737">
    <property type="entry name" value="NO3_transporter_NarK/NarU-like"/>
</dbReference>
<feature type="transmembrane region" description="Helical" evidence="8">
    <location>
        <begin position="78"/>
        <end position="95"/>
    </location>
</feature>
<dbReference type="Pfam" id="PF07690">
    <property type="entry name" value="MFS_1"/>
    <property type="match status" value="2"/>
</dbReference>
<evidence type="ECO:0000256" key="6">
    <source>
        <dbReference type="ARBA" id="ARBA00023063"/>
    </source>
</evidence>
<dbReference type="RefSeq" id="WP_285932047.1">
    <property type="nucleotide sequence ID" value="NZ_JASTZU010000034.1"/>
</dbReference>
<feature type="transmembrane region" description="Helical" evidence="8">
    <location>
        <begin position="246"/>
        <end position="267"/>
    </location>
</feature>
<evidence type="ECO:0000313" key="10">
    <source>
        <dbReference type="EMBL" id="MDL4840903.1"/>
    </source>
</evidence>
<feature type="transmembrane region" description="Helical" evidence="8">
    <location>
        <begin position="442"/>
        <end position="460"/>
    </location>
</feature>
<dbReference type="NCBIfam" id="TIGR00886">
    <property type="entry name" value="2A0108"/>
    <property type="match status" value="1"/>
</dbReference>
<feature type="transmembrane region" description="Helical" evidence="8">
    <location>
        <begin position="47"/>
        <end position="66"/>
    </location>
</feature>
<comment type="subcellular location">
    <subcellularLocation>
        <location evidence="1 8">Cell membrane</location>
        <topology evidence="1 8">Multi-pass membrane protein</topology>
    </subcellularLocation>
</comment>
<keyword evidence="6 8" id="KW-0534">Nitrate assimilation</keyword>
<evidence type="ECO:0000313" key="11">
    <source>
        <dbReference type="Proteomes" id="UP001235343"/>
    </source>
</evidence>
<feature type="transmembrane region" description="Helical" evidence="8">
    <location>
        <begin position="167"/>
        <end position="190"/>
    </location>
</feature>
<dbReference type="CDD" id="cd17341">
    <property type="entry name" value="MFS_NRT2_like"/>
    <property type="match status" value="1"/>
</dbReference>
<feature type="transmembrane region" description="Helical" evidence="8">
    <location>
        <begin position="415"/>
        <end position="436"/>
    </location>
</feature>
<dbReference type="InterPro" id="IPR036259">
    <property type="entry name" value="MFS_trans_sf"/>
</dbReference>
<sequence>MENNIYKGNRKVLGFTTLAFFITFVVWFNMAPFISTLKETFNLTNDQIAILGIANLALTIPARVLIGMLVDKFGPKKVFSSLLMILSIPCFAFALSDSFIQLMISRMFLAIIGAGFVVGIRLVSEWFPSKQVGLAEGIYGGWGNFGSAAAAMTLPTLAIIFGGDNGWRIAIGLTGLIALSYGFIFSRIVNDTPDGVVYQRPKKSGALEITSYKDMIGLIIMTVPVYGILGFLTYRLGWQLNFISDWVAYLVIATLTFFFAFNVYKIWDVNKESLKNGVPDKEKYSFKQVAILDFSYFCTFGSELAVVSMLPLFFEQTFTLSIAQAGLIASSFAFMNLMSRPGGGWLSDKFGRKRTLNILMLGLALGYVGMSLIGSSWPIWTAIMITMCCSFFVQAGEGAVYAMVPLVKKRVTGQISGMVGAYGNIGGTTFLTIFSFVSPRAFFITIACAAVTCFFCTLFLKEPDMVAFEKQKFQDNSQEGSEKESKVQVI</sequence>
<keyword evidence="3 8" id="KW-0813">Transport</keyword>
<dbReference type="InterPro" id="IPR020846">
    <property type="entry name" value="MFS_dom"/>
</dbReference>
<evidence type="ECO:0000259" key="9">
    <source>
        <dbReference type="PROSITE" id="PS50850"/>
    </source>
</evidence>
<dbReference type="InterPro" id="IPR044772">
    <property type="entry name" value="NO3_transporter"/>
</dbReference>
<dbReference type="PROSITE" id="PS50850">
    <property type="entry name" value="MFS"/>
    <property type="match status" value="1"/>
</dbReference>
<feature type="domain" description="Major facilitator superfamily (MFS) profile" evidence="9">
    <location>
        <begin position="12"/>
        <end position="464"/>
    </location>
</feature>
<accession>A0ABT7L4W4</accession>
<dbReference type="InterPro" id="IPR011701">
    <property type="entry name" value="MFS"/>
</dbReference>
<evidence type="ECO:0000256" key="4">
    <source>
        <dbReference type="ARBA" id="ARBA00022692"/>
    </source>
</evidence>
<name>A0ABT7L4W4_9BACI</name>
<dbReference type="SUPFAM" id="SSF103473">
    <property type="entry name" value="MFS general substrate transporter"/>
    <property type="match status" value="2"/>
</dbReference>
<feature type="transmembrane region" description="Helical" evidence="8">
    <location>
        <begin position="12"/>
        <end position="35"/>
    </location>
</feature>
<evidence type="ECO:0000256" key="1">
    <source>
        <dbReference type="ARBA" id="ARBA00004651"/>
    </source>
</evidence>
<feature type="transmembrane region" description="Helical" evidence="8">
    <location>
        <begin position="288"/>
        <end position="312"/>
    </location>
</feature>
<protein>
    <recommendedName>
        <fullName evidence="8">Nitrate/nitrite transporter</fullName>
    </recommendedName>
</protein>
<evidence type="ECO:0000256" key="2">
    <source>
        <dbReference type="ARBA" id="ARBA00008432"/>
    </source>
</evidence>
<evidence type="ECO:0000256" key="3">
    <source>
        <dbReference type="ARBA" id="ARBA00022448"/>
    </source>
</evidence>
<proteinExistence type="inferred from homology"/>
<feature type="transmembrane region" description="Helical" evidence="8">
    <location>
        <begin position="107"/>
        <end position="127"/>
    </location>
</feature>
<dbReference type="PANTHER" id="PTHR23515">
    <property type="entry name" value="HIGH-AFFINITY NITRATE TRANSPORTER 2.3"/>
    <property type="match status" value="1"/>
</dbReference>
<feature type="transmembrane region" description="Helical" evidence="8">
    <location>
        <begin position="318"/>
        <end position="335"/>
    </location>
</feature>
<dbReference type="Proteomes" id="UP001235343">
    <property type="component" value="Unassembled WGS sequence"/>
</dbReference>
<organism evidence="10 11">
    <name type="scientific">Aquibacillus rhizosphaerae</name>
    <dbReference type="NCBI Taxonomy" id="3051431"/>
    <lineage>
        <taxon>Bacteria</taxon>
        <taxon>Bacillati</taxon>
        <taxon>Bacillota</taxon>
        <taxon>Bacilli</taxon>
        <taxon>Bacillales</taxon>
        <taxon>Bacillaceae</taxon>
        <taxon>Aquibacillus</taxon>
    </lineage>
</organism>
<evidence type="ECO:0000256" key="7">
    <source>
        <dbReference type="ARBA" id="ARBA00023136"/>
    </source>
</evidence>
<feature type="transmembrane region" description="Helical" evidence="8">
    <location>
        <begin position="139"/>
        <end position="161"/>
    </location>
</feature>
<dbReference type="Gene3D" id="1.20.1250.20">
    <property type="entry name" value="MFS general substrate transporter like domains"/>
    <property type="match status" value="2"/>
</dbReference>
<dbReference type="EMBL" id="JASTZU010000034">
    <property type="protein sequence ID" value="MDL4840903.1"/>
    <property type="molecule type" value="Genomic_DNA"/>
</dbReference>
<keyword evidence="8" id="KW-1003">Cell membrane</keyword>
<gene>
    <name evidence="10" type="ORF">QQS35_10615</name>
</gene>
<comment type="caution">
    <text evidence="10">The sequence shown here is derived from an EMBL/GenBank/DDBJ whole genome shotgun (WGS) entry which is preliminary data.</text>
</comment>
<feature type="transmembrane region" description="Helical" evidence="8">
    <location>
        <begin position="379"/>
        <end position="403"/>
    </location>
</feature>
<keyword evidence="7 8" id="KW-0472">Membrane</keyword>
<feature type="transmembrane region" description="Helical" evidence="8">
    <location>
        <begin position="211"/>
        <end position="234"/>
    </location>
</feature>
<comment type="caution">
    <text evidence="8">Lacks conserved residue(s) required for the propagation of feature annotation.</text>
</comment>